<dbReference type="GO" id="GO:0016758">
    <property type="term" value="F:hexosyltransferase activity"/>
    <property type="evidence" value="ECO:0007669"/>
    <property type="project" value="UniProtKB-ARBA"/>
</dbReference>
<dbReference type="SUPFAM" id="SSF53756">
    <property type="entry name" value="UDP-Glycosyltransferase/glycogen phosphorylase"/>
    <property type="match status" value="1"/>
</dbReference>
<dbReference type="GO" id="GO:0017000">
    <property type="term" value="P:antibiotic biosynthetic process"/>
    <property type="evidence" value="ECO:0007669"/>
    <property type="project" value="UniProtKB-ARBA"/>
</dbReference>
<dbReference type="RefSeq" id="WP_202243156.1">
    <property type="nucleotide sequence ID" value="NZ_JAESIY010000002.1"/>
</dbReference>
<dbReference type="Pfam" id="PF00201">
    <property type="entry name" value="UDPGT"/>
    <property type="match status" value="1"/>
</dbReference>
<gene>
    <name evidence="1" type="ORF">JL102_05060</name>
</gene>
<dbReference type="InterPro" id="IPR002213">
    <property type="entry name" value="UDP_glucos_trans"/>
</dbReference>
<dbReference type="PROSITE" id="PS00221">
    <property type="entry name" value="MIP"/>
    <property type="match status" value="1"/>
</dbReference>
<name>A0A937F744_9BACT</name>
<protein>
    <submittedName>
        <fullName evidence="1">Glycosyl transferase</fullName>
    </submittedName>
</protein>
<comment type="caution">
    <text evidence="1">The sequence shown here is derived from an EMBL/GenBank/DDBJ whole genome shotgun (WGS) entry which is preliminary data.</text>
</comment>
<dbReference type="Proteomes" id="UP000659388">
    <property type="component" value="Unassembled WGS sequence"/>
</dbReference>
<dbReference type="FunFam" id="3.40.50.2000:FF:000072">
    <property type="entry name" value="Glycosyl transferase"/>
    <property type="match status" value="1"/>
</dbReference>
<dbReference type="Gene3D" id="3.40.50.2000">
    <property type="entry name" value="Glycogen Phosphorylase B"/>
    <property type="match status" value="2"/>
</dbReference>
<proteinExistence type="predicted"/>
<evidence type="ECO:0000313" key="2">
    <source>
        <dbReference type="Proteomes" id="UP000659388"/>
    </source>
</evidence>
<reference evidence="1" key="1">
    <citation type="submission" date="2021-01" db="EMBL/GenBank/DDBJ databases">
        <title>Fulvivirga kasyanovii gen. nov., sp nov., a novel member of the phylum Bacteroidetes isolated from seawater in a mussel farm.</title>
        <authorList>
            <person name="Zhao L.-H."/>
            <person name="Wang Z.-J."/>
        </authorList>
    </citation>
    <scope>NUCLEOTIDE SEQUENCE</scope>
    <source>
        <strain evidence="1">2943</strain>
    </source>
</reference>
<dbReference type="EMBL" id="JAESIY010000002">
    <property type="protein sequence ID" value="MBL3655489.1"/>
    <property type="molecule type" value="Genomic_DNA"/>
</dbReference>
<keyword evidence="2" id="KW-1185">Reference proteome</keyword>
<dbReference type="GO" id="GO:0008194">
    <property type="term" value="F:UDP-glycosyltransferase activity"/>
    <property type="evidence" value="ECO:0007669"/>
    <property type="project" value="InterPro"/>
</dbReference>
<dbReference type="PANTHER" id="PTHR48050:SF13">
    <property type="entry name" value="STEROL 3-BETA-GLUCOSYLTRANSFERASE UGT80A2"/>
    <property type="match status" value="1"/>
</dbReference>
<evidence type="ECO:0000313" key="1">
    <source>
        <dbReference type="EMBL" id="MBL3655489.1"/>
    </source>
</evidence>
<dbReference type="InterPro" id="IPR050426">
    <property type="entry name" value="Glycosyltransferase_28"/>
</dbReference>
<organism evidence="1 2">
    <name type="scientific">Fulvivirga sediminis</name>
    <dbReference type="NCBI Taxonomy" id="2803949"/>
    <lineage>
        <taxon>Bacteria</taxon>
        <taxon>Pseudomonadati</taxon>
        <taxon>Bacteroidota</taxon>
        <taxon>Cytophagia</taxon>
        <taxon>Cytophagales</taxon>
        <taxon>Fulvivirgaceae</taxon>
        <taxon>Fulvivirga</taxon>
    </lineage>
</organism>
<accession>A0A937F744</accession>
<keyword evidence="1" id="KW-0808">Transferase</keyword>
<dbReference type="CDD" id="cd03784">
    <property type="entry name" value="GT1_Gtf-like"/>
    <property type="match status" value="1"/>
</dbReference>
<dbReference type="PANTHER" id="PTHR48050">
    <property type="entry name" value="STEROL 3-BETA-GLUCOSYLTRANSFERASE"/>
    <property type="match status" value="1"/>
</dbReference>
<dbReference type="InterPro" id="IPR022357">
    <property type="entry name" value="MIP_CS"/>
</dbReference>
<sequence>MSRFVFIVPPFTGHINPTLSLGKQLLQAGHKVAWISITDEFNGQLPDGGELLLIKSGCDGTSGEEYINQISEKSNSAFGIESIKFLYEDVLIPISRFMFPGICKLIDSWRADVVISDHQVYAGAIAAVKKRIPYVTSVTAPTALKAMKDMPKILEWETEQIVGLQQELGIEGNASLACSELLTLVFTSKEFLGDETFPNYYQFVGPIMVGRPVAFSFNWARFQNTSRPRVLVSIGTTFDMAYKKDFFTKVVDALGDEPMTVVVVSEEKLFSSWPKNFIVQPRIPQLELLKYLDAVVCHGGHNTVCESLSHGLPLITIPIAYDQSHVASQVAESGCGLRLNFKRFKASQLRSAVHDILSNPAYKEAARLISSSFTSAGGEKRAVELLEDVVPQHSSVYG</sequence>
<dbReference type="AlphaFoldDB" id="A0A937F744"/>